<dbReference type="KEGG" id="tem:JW646_15660"/>
<dbReference type="Gene3D" id="1.20.1260.120">
    <property type="entry name" value="Protein of unknown function DUF2935"/>
    <property type="match status" value="1"/>
</dbReference>
<evidence type="ECO:0000313" key="2">
    <source>
        <dbReference type="Proteomes" id="UP001198983"/>
    </source>
</evidence>
<protein>
    <submittedName>
        <fullName evidence="1">DUF2935 domain-containing protein</fullName>
    </submittedName>
</protein>
<organism evidence="1 2">
    <name type="scientific">Terrisporobacter hibernicus</name>
    <dbReference type="NCBI Taxonomy" id="2813371"/>
    <lineage>
        <taxon>Bacteria</taxon>
        <taxon>Bacillati</taxon>
        <taxon>Bacillota</taxon>
        <taxon>Clostridia</taxon>
        <taxon>Peptostreptococcales</taxon>
        <taxon>Peptostreptococcaceae</taxon>
        <taxon>Terrisporobacter</taxon>
    </lineage>
</organism>
<dbReference type="EMBL" id="CP081135">
    <property type="protein sequence ID" value="UEL47053.1"/>
    <property type="molecule type" value="Genomic_DNA"/>
</dbReference>
<keyword evidence="2" id="KW-1185">Reference proteome</keyword>
<dbReference type="SUPFAM" id="SSF158430">
    <property type="entry name" value="Bacillus cereus metalloprotein-like"/>
    <property type="match status" value="2"/>
</dbReference>
<accession>A0AAX2ZCE7</accession>
<dbReference type="RefSeq" id="WP_228415610.1">
    <property type="nucleotide sequence ID" value="NZ_CP081135.1"/>
</dbReference>
<gene>
    <name evidence="1" type="ORF">JW646_15660</name>
</gene>
<dbReference type="Proteomes" id="UP001198983">
    <property type="component" value="Chromosome"/>
</dbReference>
<dbReference type="InterPro" id="IPR021328">
    <property type="entry name" value="CotB-like"/>
</dbReference>
<evidence type="ECO:0000313" key="1">
    <source>
        <dbReference type="EMBL" id="UEL47053.1"/>
    </source>
</evidence>
<proteinExistence type="predicted"/>
<dbReference type="Pfam" id="PF11155">
    <property type="entry name" value="DUF2935"/>
    <property type="match status" value="2"/>
</dbReference>
<reference evidence="1 2" key="1">
    <citation type="journal article" date="2023" name="Int. J. Syst. Evol. Microbiol.">
        <title>Terrisporobacter hibernicus sp. nov., isolated from bovine faeces in Northern Ireland.</title>
        <authorList>
            <person name="Mitchell M."/>
            <person name="Nguyen S.V."/>
            <person name="Connor M."/>
            <person name="Fairley D.J."/>
            <person name="Donoghue O."/>
            <person name="Marshall H."/>
            <person name="Koolman L."/>
            <person name="McMullan G."/>
            <person name="Schaffer K.E."/>
            <person name="McGrath J.W."/>
            <person name="Fanning S."/>
        </authorList>
    </citation>
    <scope>NUCLEOTIDE SEQUENCE [LARGE SCALE GENOMIC DNA]</scope>
    <source>
        <strain evidence="1 2">MCA3</strain>
    </source>
</reference>
<sequence length="304" mass="34721">MINDQSYATLSLELHLFFARIMKEHSLFLEAGFTVKDSELAKEAEHYKNQFEKLLSYAVSASNGIIRPEVLNSGEIITDYTQGAEEKTQGLTGIQIDKNITIMESKLRSGNNPQVSSNLVNYVNQLNMNARRLLNGLINFKKKILNGVLSCNLFTVNYPLLIEHITREAQLYLSLVNDLENRVDIDSRDVRDTELFWNQIMMEHSQFIRGLLDPTEDDLIDTADEFAGVFDDLMKEAQHMTNMTINSVTDQTLNQTVQLKNFKQAGTDGISKCIIRSIILPLLGDHVLREANHYIRLLETYKKM</sequence>
<dbReference type="AlphaFoldDB" id="A0AAX2ZCE7"/>
<name>A0AAX2ZCE7_9FIRM</name>